<dbReference type="GO" id="GO:1904380">
    <property type="term" value="P:endoplasmic reticulum mannose trimming"/>
    <property type="evidence" value="ECO:0007669"/>
    <property type="project" value="InterPro"/>
</dbReference>
<keyword evidence="5" id="KW-0378">Hydrolase</keyword>
<dbReference type="InterPro" id="IPR012341">
    <property type="entry name" value="6hp_glycosidase-like_sf"/>
</dbReference>
<dbReference type="PANTHER" id="PTHR45679:SF5">
    <property type="entry name" value="ER DEGRADATION-ENHANCING ALPHA-MANNOSIDASE-LIKE PROTEIN 1"/>
    <property type="match status" value="1"/>
</dbReference>
<evidence type="ECO:0000256" key="2">
    <source>
        <dbReference type="ARBA" id="ARBA00007658"/>
    </source>
</evidence>
<dbReference type="EC" id="3.2.1.-" evidence="5"/>
<proteinExistence type="inferred from homology"/>
<dbReference type="Pfam" id="PF01532">
    <property type="entry name" value="Glyco_hydro_47"/>
    <property type="match status" value="1"/>
</dbReference>
<comment type="caution">
    <text evidence="6">The sequence shown here is derived from an EMBL/GenBank/DDBJ whole genome shotgun (WGS) entry which is preliminary data.</text>
</comment>
<sequence length="361" mass="41089">MGAMLTKLNCCKNCRKSNKVHPTRRSTDFVLGEPSRQEDRTSIDIIKDLTETGFITQKSGGVKFSVDLFHTRNNIQYDREEKDLMTEIRRNGALAEKGNTARKSEERRKEVIARRDAIIKRKIRKTEEKLRKDAERTEQMKKGNQNAEIIEKSEDVTAVGDDLPIKYGYFNESERIELLQAARDMFHFGYDNYMKYAYPEDELDPIDCEGRGHDHDNPSNININDALGDYMLSLVDTLDTLAIMGNSTEFKNAVQIVIDNLVFKSNTVQVFEVTIRMLGALLSAHLIITDPEQPFGNMSIPGYDNELLTLANDLGTRLLPAFENTKTGIPYPRVCIISLVCLRQIMHKSKQIATEMVSTVL</sequence>
<dbReference type="GO" id="GO:0004571">
    <property type="term" value="F:mannosyl-oligosaccharide 1,2-alpha-mannosidase activity"/>
    <property type="evidence" value="ECO:0007669"/>
    <property type="project" value="InterPro"/>
</dbReference>
<organism evidence="6 7">
    <name type="scientific">Mytilus edulis</name>
    <name type="common">Blue mussel</name>
    <dbReference type="NCBI Taxonomy" id="6550"/>
    <lineage>
        <taxon>Eukaryota</taxon>
        <taxon>Metazoa</taxon>
        <taxon>Spiralia</taxon>
        <taxon>Lophotrochozoa</taxon>
        <taxon>Mollusca</taxon>
        <taxon>Bivalvia</taxon>
        <taxon>Autobranchia</taxon>
        <taxon>Pteriomorphia</taxon>
        <taxon>Mytilida</taxon>
        <taxon>Mytiloidea</taxon>
        <taxon>Mytilidae</taxon>
        <taxon>Mytilinae</taxon>
        <taxon>Mytilus</taxon>
    </lineage>
</organism>
<evidence type="ECO:0000256" key="3">
    <source>
        <dbReference type="ARBA" id="ARBA00022824"/>
    </source>
</evidence>
<keyword evidence="5" id="KW-0326">Glycosidase</keyword>
<dbReference type="PRINTS" id="PR00747">
    <property type="entry name" value="GLYHDRLASE47"/>
</dbReference>
<comment type="similarity">
    <text evidence="2 5">Belongs to the glycosyl hydrolase 47 family.</text>
</comment>
<dbReference type="InterPro" id="IPR001382">
    <property type="entry name" value="Glyco_hydro_47"/>
</dbReference>
<comment type="subcellular location">
    <subcellularLocation>
        <location evidence="1">Endoplasmic reticulum</location>
    </subcellularLocation>
</comment>
<dbReference type="Proteomes" id="UP000683360">
    <property type="component" value="Unassembled WGS sequence"/>
</dbReference>
<evidence type="ECO:0000256" key="5">
    <source>
        <dbReference type="RuleBase" id="RU361193"/>
    </source>
</evidence>
<dbReference type="InterPro" id="IPR044674">
    <property type="entry name" value="EDEM1/2/3"/>
</dbReference>
<dbReference type="GO" id="GO:0016020">
    <property type="term" value="C:membrane"/>
    <property type="evidence" value="ECO:0007669"/>
    <property type="project" value="InterPro"/>
</dbReference>
<keyword evidence="4" id="KW-0325">Glycoprotein</keyword>
<evidence type="ECO:0000256" key="4">
    <source>
        <dbReference type="ARBA" id="ARBA00023180"/>
    </source>
</evidence>
<protein>
    <recommendedName>
        <fullName evidence="5">alpha-1,2-Mannosidase</fullName>
        <ecNumber evidence="5">3.2.1.-</ecNumber>
    </recommendedName>
</protein>
<dbReference type="OrthoDB" id="6195201at2759"/>
<name>A0A8S3S0R3_MYTED</name>
<evidence type="ECO:0000256" key="1">
    <source>
        <dbReference type="ARBA" id="ARBA00004240"/>
    </source>
</evidence>
<dbReference type="Gene3D" id="1.50.10.10">
    <property type="match status" value="1"/>
</dbReference>
<dbReference type="GO" id="GO:0044322">
    <property type="term" value="C:endoplasmic reticulum quality control compartment"/>
    <property type="evidence" value="ECO:0007669"/>
    <property type="project" value="GOC"/>
</dbReference>
<gene>
    <name evidence="6" type="ORF">MEDL_26688</name>
</gene>
<accession>A0A8S3S0R3</accession>
<dbReference type="SUPFAM" id="SSF48225">
    <property type="entry name" value="Seven-hairpin glycosidases"/>
    <property type="match status" value="1"/>
</dbReference>
<dbReference type="GO" id="GO:0005509">
    <property type="term" value="F:calcium ion binding"/>
    <property type="evidence" value="ECO:0007669"/>
    <property type="project" value="InterPro"/>
</dbReference>
<dbReference type="EMBL" id="CAJPWZ010001312">
    <property type="protein sequence ID" value="CAG2212736.1"/>
    <property type="molecule type" value="Genomic_DNA"/>
</dbReference>
<reference evidence="6" key="1">
    <citation type="submission" date="2021-03" db="EMBL/GenBank/DDBJ databases">
        <authorList>
            <person name="Bekaert M."/>
        </authorList>
    </citation>
    <scope>NUCLEOTIDE SEQUENCE</scope>
</reference>
<dbReference type="InterPro" id="IPR036026">
    <property type="entry name" value="Seven-hairpin_glycosidases"/>
</dbReference>
<keyword evidence="3" id="KW-0256">Endoplasmic reticulum</keyword>
<evidence type="ECO:0000313" key="6">
    <source>
        <dbReference type="EMBL" id="CAG2212736.1"/>
    </source>
</evidence>
<dbReference type="PANTHER" id="PTHR45679">
    <property type="entry name" value="ER DEGRADATION-ENHANCING ALPHA-MANNOSIDASE-LIKE PROTEIN 2"/>
    <property type="match status" value="1"/>
</dbReference>
<keyword evidence="7" id="KW-1185">Reference proteome</keyword>
<dbReference type="AlphaFoldDB" id="A0A8S3S0R3"/>
<dbReference type="GO" id="GO:0005975">
    <property type="term" value="P:carbohydrate metabolic process"/>
    <property type="evidence" value="ECO:0007669"/>
    <property type="project" value="InterPro"/>
</dbReference>
<evidence type="ECO:0000313" key="7">
    <source>
        <dbReference type="Proteomes" id="UP000683360"/>
    </source>
</evidence>